<dbReference type="AlphaFoldDB" id="A0A9P4JVM4"/>
<evidence type="ECO:0000313" key="6">
    <source>
        <dbReference type="EMBL" id="KAF2205259.1"/>
    </source>
</evidence>
<evidence type="ECO:0000313" key="7">
    <source>
        <dbReference type="Proteomes" id="UP000799536"/>
    </source>
</evidence>
<comment type="catalytic activity">
    <reaction evidence="1">
        <text>Hydrolysis of (1-&gt;3)-beta-D-glucosidic linkages in (1-&gt;3)-beta-D-glucans.</text>
        <dbReference type="EC" id="3.2.1.39"/>
    </reaction>
</comment>
<dbReference type="PANTHER" id="PTHR16631">
    <property type="entry name" value="GLUCAN 1,3-BETA-GLUCOSIDASE"/>
    <property type="match status" value="1"/>
</dbReference>
<dbReference type="EMBL" id="ML993859">
    <property type="protein sequence ID" value="KAF2205259.1"/>
    <property type="molecule type" value="Genomic_DNA"/>
</dbReference>
<proteinExistence type="inferred from homology"/>
<dbReference type="Gene3D" id="3.20.20.80">
    <property type="entry name" value="Glycosidases"/>
    <property type="match status" value="1"/>
</dbReference>
<comment type="similarity">
    <text evidence="3">Belongs to the glycosyl hydrolase 17 family.</text>
</comment>
<accession>A0A9P4JVM4</accession>
<dbReference type="GO" id="GO:0009277">
    <property type="term" value="C:fungal-type cell wall"/>
    <property type="evidence" value="ECO:0007669"/>
    <property type="project" value="TreeGrafter"/>
</dbReference>
<dbReference type="GO" id="GO:0071555">
    <property type="term" value="P:cell wall organization"/>
    <property type="evidence" value="ECO:0007669"/>
    <property type="project" value="TreeGrafter"/>
</dbReference>
<name>A0A9P4JVM4_9PLEO</name>
<dbReference type="GO" id="GO:0005576">
    <property type="term" value="C:extracellular region"/>
    <property type="evidence" value="ECO:0007669"/>
    <property type="project" value="TreeGrafter"/>
</dbReference>
<dbReference type="OrthoDB" id="77201at2759"/>
<comment type="subcellular location">
    <subcellularLocation>
        <location evidence="2">Cell envelope</location>
    </subcellularLocation>
</comment>
<dbReference type="InterPro" id="IPR050732">
    <property type="entry name" value="Beta-glucan_modifiers"/>
</dbReference>
<comment type="caution">
    <text evidence="6">The sequence shown here is derived from an EMBL/GenBank/DDBJ whole genome shotgun (WGS) entry which is preliminary data.</text>
</comment>
<dbReference type="PANTHER" id="PTHR16631:SF13">
    <property type="entry name" value="GLUCAN ENDO-1,3-BETA-GLUCOSIDASE EGLC-RELATED"/>
    <property type="match status" value="1"/>
</dbReference>
<dbReference type="InterPro" id="IPR017853">
    <property type="entry name" value="GH"/>
</dbReference>
<dbReference type="GO" id="GO:0042973">
    <property type="term" value="F:glucan endo-1,3-beta-D-glucosidase activity"/>
    <property type="evidence" value="ECO:0007669"/>
    <property type="project" value="UniProtKB-EC"/>
</dbReference>
<evidence type="ECO:0000256" key="2">
    <source>
        <dbReference type="ARBA" id="ARBA00004196"/>
    </source>
</evidence>
<protein>
    <recommendedName>
        <fullName evidence="4">glucan endo-1,3-beta-D-glucosidase</fullName>
        <ecNumber evidence="4">3.2.1.39</ecNumber>
    </recommendedName>
</protein>
<evidence type="ECO:0000256" key="1">
    <source>
        <dbReference type="ARBA" id="ARBA00000382"/>
    </source>
</evidence>
<keyword evidence="7" id="KW-1185">Reference proteome</keyword>
<dbReference type="GO" id="GO:0009986">
    <property type="term" value="C:cell surface"/>
    <property type="evidence" value="ECO:0007669"/>
    <property type="project" value="TreeGrafter"/>
</dbReference>
<dbReference type="SUPFAM" id="SSF51445">
    <property type="entry name" value="(Trans)glycosidases"/>
    <property type="match status" value="1"/>
</dbReference>
<gene>
    <name evidence="6" type="ORF">GQ43DRAFT_362760</name>
</gene>
<sequence>MGSASSTAYTGFNYGVRWGNQTVKTYDDFLRQFTLAQSLSSGTSGLVNSARLFTTLQPVDQEPAHDSSKPTVAIKAAIETGTYLLVGLWASALEKELVALNEALKIYGEDFTKLIIGISVGNEDLYRNSTRCLSGCYDGANNEALTSYIQGVRRNLTNGPYSKNLTGIPIGHVDTQVNWLEATKELINANDFIGVNAYPYWYNASISNSKDSFFDALQKVEGKINHKPIWITETGWPASGPTQGKAVASVENARRYWKDVGCLLFGKYNTFWFEL</sequence>
<feature type="non-terminal residue" evidence="6">
    <location>
        <position position="275"/>
    </location>
</feature>
<evidence type="ECO:0000256" key="3">
    <source>
        <dbReference type="ARBA" id="ARBA00008773"/>
    </source>
</evidence>
<dbReference type="EC" id="3.2.1.39" evidence="4"/>
<keyword evidence="5 6" id="KW-0378">Hydrolase</keyword>
<dbReference type="Proteomes" id="UP000799536">
    <property type="component" value="Unassembled WGS sequence"/>
</dbReference>
<evidence type="ECO:0000256" key="4">
    <source>
        <dbReference type="ARBA" id="ARBA00012780"/>
    </source>
</evidence>
<organism evidence="6 7">
    <name type="scientific">Delitschia confertaspora ATCC 74209</name>
    <dbReference type="NCBI Taxonomy" id="1513339"/>
    <lineage>
        <taxon>Eukaryota</taxon>
        <taxon>Fungi</taxon>
        <taxon>Dikarya</taxon>
        <taxon>Ascomycota</taxon>
        <taxon>Pezizomycotina</taxon>
        <taxon>Dothideomycetes</taxon>
        <taxon>Pleosporomycetidae</taxon>
        <taxon>Pleosporales</taxon>
        <taxon>Delitschiaceae</taxon>
        <taxon>Delitschia</taxon>
    </lineage>
</organism>
<evidence type="ECO:0000256" key="5">
    <source>
        <dbReference type="ARBA" id="ARBA00022801"/>
    </source>
</evidence>
<reference evidence="6" key="1">
    <citation type="journal article" date="2020" name="Stud. Mycol.">
        <title>101 Dothideomycetes genomes: a test case for predicting lifestyles and emergence of pathogens.</title>
        <authorList>
            <person name="Haridas S."/>
            <person name="Albert R."/>
            <person name="Binder M."/>
            <person name="Bloem J."/>
            <person name="Labutti K."/>
            <person name="Salamov A."/>
            <person name="Andreopoulos B."/>
            <person name="Baker S."/>
            <person name="Barry K."/>
            <person name="Bills G."/>
            <person name="Bluhm B."/>
            <person name="Cannon C."/>
            <person name="Castanera R."/>
            <person name="Culley D."/>
            <person name="Daum C."/>
            <person name="Ezra D."/>
            <person name="Gonzalez J."/>
            <person name="Henrissat B."/>
            <person name="Kuo A."/>
            <person name="Liang C."/>
            <person name="Lipzen A."/>
            <person name="Lutzoni F."/>
            <person name="Magnuson J."/>
            <person name="Mondo S."/>
            <person name="Nolan M."/>
            <person name="Ohm R."/>
            <person name="Pangilinan J."/>
            <person name="Park H.-J."/>
            <person name="Ramirez L."/>
            <person name="Alfaro M."/>
            <person name="Sun H."/>
            <person name="Tritt A."/>
            <person name="Yoshinaga Y."/>
            <person name="Zwiers L.-H."/>
            <person name="Turgeon B."/>
            <person name="Goodwin S."/>
            <person name="Spatafora J."/>
            <person name="Crous P."/>
            <person name="Grigoriev I."/>
        </authorList>
    </citation>
    <scope>NUCLEOTIDE SEQUENCE</scope>
    <source>
        <strain evidence="6">ATCC 74209</strain>
    </source>
</reference>